<dbReference type="Proteomes" id="UP000594468">
    <property type="component" value="Chromosome"/>
</dbReference>
<dbReference type="Gene3D" id="3.40.50.2000">
    <property type="entry name" value="Glycogen Phosphorylase B"/>
    <property type="match status" value="2"/>
</dbReference>
<reference evidence="3 4" key="1">
    <citation type="submission" date="2020-02" db="EMBL/GenBank/DDBJ databases">
        <authorList>
            <person name="Zheng R.K."/>
            <person name="Sun C.M."/>
        </authorList>
    </citation>
    <scope>NUCLEOTIDE SEQUENCE [LARGE SCALE GENOMIC DNA]</scope>
    <source>
        <strain evidence="4">rifampicinis</strain>
    </source>
</reference>
<evidence type="ECO:0000259" key="2">
    <source>
        <dbReference type="Pfam" id="PF00534"/>
    </source>
</evidence>
<dbReference type="InterPro" id="IPR001296">
    <property type="entry name" value="Glyco_trans_1"/>
</dbReference>
<sequence length="396" mass="43253">MSQSSEMPPVLWLSSTRYHAPLPENLARKWQALAVGLQRPIHVIGFATAWRPGHFHEYVDFYLMPQPAQAILRYGVIFIWGTVLALWLAWRHNCRLIVAQSPFEGAIGAFVKQIFGLFGQQMALIVESHNDFEGALFMQRQIGARGIYQRLMRAVAGYALSHADALRPVSSSAAEQLRQYAPHTPQCNFMAWVDVASFTQAQRTVPVNASQELVYAGVLIPRKGIHHLLAAFAQLAHPHATLTLAGPPDNPAYAADLHEQAQQLGIADRVTFAGGLSQVALAAVFARSRALVLPSLSEGLPRVIVEAMYAGLPIVATNVSGIPDIITDGEQGYLVEPEDVPALTNALDHILRDDVTQMGAAAATKARAFFSTETFVQGYRDLLTLALTSAEQHHGN</sequence>
<dbReference type="PANTHER" id="PTHR12526:SF636">
    <property type="entry name" value="BLL3647 PROTEIN"/>
    <property type="match status" value="1"/>
</dbReference>
<dbReference type="PANTHER" id="PTHR12526">
    <property type="entry name" value="GLYCOSYLTRANSFERASE"/>
    <property type="match status" value="1"/>
</dbReference>
<dbReference type="SUPFAM" id="SSF53756">
    <property type="entry name" value="UDP-Glycosyltransferase/glycogen phosphorylase"/>
    <property type="match status" value="1"/>
</dbReference>
<dbReference type="Pfam" id="PF00534">
    <property type="entry name" value="Glycos_transf_1"/>
    <property type="match status" value="1"/>
</dbReference>
<keyword evidence="1" id="KW-1133">Transmembrane helix</keyword>
<feature type="transmembrane region" description="Helical" evidence="1">
    <location>
        <begin position="71"/>
        <end position="90"/>
    </location>
</feature>
<feature type="domain" description="Glycosyl transferase family 1" evidence="2">
    <location>
        <begin position="211"/>
        <end position="357"/>
    </location>
</feature>
<organism evidence="3 4">
    <name type="scientific">Phototrophicus methaneseepsis</name>
    <dbReference type="NCBI Taxonomy" id="2710758"/>
    <lineage>
        <taxon>Bacteria</taxon>
        <taxon>Bacillati</taxon>
        <taxon>Chloroflexota</taxon>
        <taxon>Candidatus Thermofontia</taxon>
        <taxon>Phototrophicales</taxon>
        <taxon>Phototrophicaceae</taxon>
        <taxon>Phototrophicus</taxon>
    </lineage>
</organism>
<evidence type="ECO:0000313" key="3">
    <source>
        <dbReference type="EMBL" id="QPC83816.1"/>
    </source>
</evidence>
<keyword evidence="1" id="KW-0472">Membrane</keyword>
<name>A0A7S8EBB8_9CHLR</name>
<protein>
    <submittedName>
        <fullName evidence="3">Glycosyltransferase</fullName>
    </submittedName>
</protein>
<keyword evidence="1" id="KW-0812">Transmembrane</keyword>
<dbReference type="KEGG" id="pmet:G4Y79_05400"/>
<evidence type="ECO:0000256" key="1">
    <source>
        <dbReference type="SAM" id="Phobius"/>
    </source>
</evidence>
<gene>
    <name evidence="3" type="ORF">G4Y79_05400</name>
</gene>
<proteinExistence type="predicted"/>
<dbReference type="GO" id="GO:0016757">
    <property type="term" value="F:glycosyltransferase activity"/>
    <property type="evidence" value="ECO:0007669"/>
    <property type="project" value="InterPro"/>
</dbReference>
<keyword evidence="4" id="KW-1185">Reference proteome</keyword>
<accession>A0A7S8EBB8</accession>
<evidence type="ECO:0000313" key="4">
    <source>
        <dbReference type="Proteomes" id="UP000594468"/>
    </source>
</evidence>
<dbReference type="EMBL" id="CP062983">
    <property type="protein sequence ID" value="QPC83816.1"/>
    <property type="molecule type" value="Genomic_DNA"/>
</dbReference>
<keyword evidence="3" id="KW-0808">Transferase</keyword>
<dbReference type="RefSeq" id="WP_195171880.1">
    <property type="nucleotide sequence ID" value="NZ_CP062983.1"/>
</dbReference>
<dbReference type="AlphaFoldDB" id="A0A7S8EBB8"/>